<keyword evidence="2" id="KW-0175">Coiled coil</keyword>
<reference evidence="4 5" key="1">
    <citation type="submission" date="2016-01" db="EMBL/GenBank/DDBJ databases">
        <title>Characterization of the Clostridium difficile lineages that are prevalent in Hong Kong and China.</title>
        <authorList>
            <person name="Kwok J.S.-L."/>
            <person name="Lam W.-Y."/>
            <person name="Ip M."/>
            <person name="Chan T.-F."/>
            <person name="Hawkey P.M."/>
            <person name="Tsui S.K.-W."/>
        </authorList>
    </citation>
    <scope>NUCLEOTIDE SEQUENCE [LARGE SCALE GENOMIC DNA]</scope>
    <source>
        <strain evidence="4 5">300064</strain>
    </source>
</reference>
<feature type="coiled-coil region" evidence="2">
    <location>
        <begin position="6"/>
        <end position="33"/>
    </location>
</feature>
<organism evidence="4 5">
    <name type="scientific">Clostridium butyricum</name>
    <dbReference type="NCBI Taxonomy" id="1492"/>
    <lineage>
        <taxon>Bacteria</taxon>
        <taxon>Bacillati</taxon>
        <taxon>Bacillota</taxon>
        <taxon>Clostridia</taxon>
        <taxon>Eubacteriales</taxon>
        <taxon>Clostridiaceae</taxon>
        <taxon>Clostridium</taxon>
    </lineage>
</organism>
<evidence type="ECO:0000313" key="4">
    <source>
        <dbReference type="EMBL" id="PPV15535.1"/>
    </source>
</evidence>
<dbReference type="SUPFAM" id="SSF81301">
    <property type="entry name" value="Nucleotidyltransferase"/>
    <property type="match status" value="1"/>
</dbReference>
<evidence type="ECO:0000256" key="2">
    <source>
        <dbReference type="SAM" id="Coils"/>
    </source>
</evidence>
<evidence type="ECO:0000313" key="5">
    <source>
        <dbReference type="Proteomes" id="UP000238081"/>
    </source>
</evidence>
<dbReference type="EMBL" id="LRDH01000098">
    <property type="protein sequence ID" value="PPV15535.1"/>
    <property type="molecule type" value="Genomic_DNA"/>
</dbReference>
<dbReference type="PANTHER" id="PTHR41773:SF1">
    <property type="entry name" value="RELA_SPOT DOMAIN-CONTAINING PROTEIN"/>
    <property type="match status" value="1"/>
</dbReference>
<dbReference type="PANTHER" id="PTHR41773">
    <property type="entry name" value="GTP PYROPHOSPHATASE-RELATED"/>
    <property type="match status" value="1"/>
</dbReference>
<dbReference type="Gene3D" id="3.30.460.10">
    <property type="entry name" value="Beta Polymerase, domain 2"/>
    <property type="match status" value="1"/>
</dbReference>
<evidence type="ECO:0000256" key="1">
    <source>
        <dbReference type="ARBA" id="ARBA00004976"/>
    </source>
</evidence>
<name>A0A2S7FBQ1_CLOBU</name>
<accession>A0A2S7FBQ1</accession>
<sequence length="460" mass="55158">MSIKEFEYLDVAIAKLEDKYDELEELSVVIQDNFFEILKENSIEFLNISARVKSPESLKEKILRNKYYKRYPDGNKLIYNLSDLIGVRIECRFADDERNIYRFFKKYFNKNSDGNYYYNENDENFYLKLEGKQPQKQKNGFTIYRVDGKYFFNGNDIPFELQIKSLVNMFWGEIEHEIIYKNSNYIIENNFLKDIMGSIKNNLSMIDKQLVTVFNHFETKKKTDSDSRKKHLENIVSKIIYDLFANKMKNSIGMTVDFKKSCETIIRYAFVSEDYESEDEYTEVLIKALTRLSEITNESIDFNSDIMFERKIKFKDEFTKRLGEYFQSVINNEFAWNLFFRILFTLEPLNNAGDFEKFLEFLRVNFVESKYISKQKEVLKEKFKERYMEIETAISLQTVESLIDVDKIDIVYDYNIYDINDEVEDIYREISNNILSIDQWEEESVRILNKLDEEIKDIFA</sequence>
<comment type="caution">
    <text evidence="4">The sequence shown here is derived from an EMBL/GenBank/DDBJ whole genome shotgun (WGS) entry which is preliminary data.</text>
</comment>
<comment type="pathway">
    <text evidence="1">Purine metabolism; ppGpp biosynthesis; ppGpp from GTP: step 1/2.</text>
</comment>
<dbReference type="AlphaFoldDB" id="A0A2S7FBQ1"/>
<dbReference type="InterPro" id="IPR043519">
    <property type="entry name" value="NT_sf"/>
</dbReference>
<dbReference type="RefSeq" id="WP_027635234.1">
    <property type="nucleotide sequence ID" value="NZ_CANCWB010000002.1"/>
</dbReference>
<dbReference type="Proteomes" id="UP000238081">
    <property type="component" value="Unassembled WGS sequence"/>
</dbReference>
<dbReference type="Pfam" id="PF04607">
    <property type="entry name" value="RelA_SpoT"/>
    <property type="match status" value="1"/>
</dbReference>
<dbReference type="UniPathway" id="UPA00908">
    <property type="reaction ID" value="UER00884"/>
</dbReference>
<gene>
    <name evidence="4" type="ORF">AWN73_11460</name>
</gene>
<dbReference type="InterPro" id="IPR007685">
    <property type="entry name" value="RelA_SpoT"/>
</dbReference>
<feature type="domain" description="RelA/SpoT" evidence="3">
    <location>
        <begin position="50"/>
        <end position="186"/>
    </location>
</feature>
<dbReference type="GO" id="GO:0015970">
    <property type="term" value="P:guanosine tetraphosphate biosynthetic process"/>
    <property type="evidence" value="ECO:0007669"/>
    <property type="project" value="UniProtKB-UniPathway"/>
</dbReference>
<protein>
    <submittedName>
        <fullName evidence="4">(P)ppGpp synthetase</fullName>
    </submittedName>
</protein>
<dbReference type="SMART" id="SM00954">
    <property type="entry name" value="RelA_SpoT"/>
    <property type="match status" value="1"/>
</dbReference>
<proteinExistence type="predicted"/>
<evidence type="ECO:0000259" key="3">
    <source>
        <dbReference type="SMART" id="SM00954"/>
    </source>
</evidence>